<dbReference type="EMBL" id="JBHSNS010000023">
    <property type="protein sequence ID" value="MFC5731680.1"/>
    <property type="molecule type" value="Genomic_DNA"/>
</dbReference>
<reference evidence="3" key="1">
    <citation type="journal article" date="2019" name="Int. J. Syst. Evol. Microbiol.">
        <title>The Global Catalogue of Microorganisms (GCM) 10K type strain sequencing project: providing services to taxonomists for standard genome sequencing and annotation.</title>
        <authorList>
            <consortium name="The Broad Institute Genomics Platform"/>
            <consortium name="The Broad Institute Genome Sequencing Center for Infectious Disease"/>
            <person name="Wu L."/>
            <person name="Ma J."/>
        </authorList>
    </citation>
    <scope>NUCLEOTIDE SEQUENCE [LARGE SCALE GENOMIC DNA]</scope>
    <source>
        <strain evidence="3">YIM 94188</strain>
    </source>
</reference>
<dbReference type="Proteomes" id="UP001596072">
    <property type="component" value="Unassembled WGS sequence"/>
</dbReference>
<evidence type="ECO:0000256" key="1">
    <source>
        <dbReference type="SAM" id="Phobius"/>
    </source>
</evidence>
<keyword evidence="1" id="KW-1133">Transmembrane helix</keyword>
<comment type="caution">
    <text evidence="2">The sequence shown here is derived from an EMBL/GenBank/DDBJ whole genome shotgun (WGS) entry which is preliminary data.</text>
</comment>
<organism evidence="2 3">
    <name type="scientific">Nocardioides vastitatis</name>
    <dbReference type="NCBI Taxonomy" id="2568655"/>
    <lineage>
        <taxon>Bacteria</taxon>
        <taxon>Bacillati</taxon>
        <taxon>Actinomycetota</taxon>
        <taxon>Actinomycetes</taxon>
        <taxon>Propionibacteriales</taxon>
        <taxon>Nocardioidaceae</taxon>
        <taxon>Nocardioides</taxon>
    </lineage>
</organism>
<gene>
    <name evidence="2" type="ORF">ACFPQB_22415</name>
</gene>
<proteinExistence type="predicted"/>
<keyword evidence="3" id="KW-1185">Reference proteome</keyword>
<keyword evidence="1" id="KW-0472">Membrane</keyword>
<sequence length="129" mass="14172">MQQTLTTPNRRLWPPRTLAIGVLVLLLAVALGTYAGLRAPWGTKHPQVKEGIAMRANGENDLVMFDAEDGTQLTLYADNLWWKTDSTEGEADPPCLQKPGKKSDVEVGFLWIAGPDGCARPKALWVKCL</sequence>
<accession>A0ABW0ZST8</accession>
<feature type="transmembrane region" description="Helical" evidence="1">
    <location>
        <begin position="18"/>
        <end position="37"/>
    </location>
</feature>
<protein>
    <submittedName>
        <fullName evidence="2">Uncharacterized protein</fullName>
    </submittedName>
</protein>
<keyword evidence="1" id="KW-0812">Transmembrane</keyword>
<evidence type="ECO:0000313" key="2">
    <source>
        <dbReference type="EMBL" id="MFC5731680.1"/>
    </source>
</evidence>
<dbReference type="RefSeq" id="WP_136435845.1">
    <property type="nucleotide sequence ID" value="NZ_JBHSNS010000023.1"/>
</dbReference>
<evidence type="ECO:0000313" key="3">
    <source>
        <dbReference type="Proteomes" id="UP001596072"/>
    </source>
</evidence>
<name>A0ABW0ZST8_9ACTN</name>